<organism evidence="1 2">
    <name type="scientific">Trichuris suis</name>
    <name type="common">pig whipworm</name>
    <dbReference type="NCBI Taxonomy" id="68888"/>
    <lineage>
        <taxon>Eukaryota</taxon>
        <taxon>Metazoa</taxon>
        <taxon>Ecdysozoa</taxon>
        <taxon>Nematoda</taxon>
        <taxon>Enoplea</taxon>
        <taxon>Dorylaimia</taxon>
        <taxon>Trichinellida</taxon>
        <taxon>Trichuridae</taxon>
        <taxon>Trichuris</taxon>
    </lineage>
</organism>
<name>A0A085M0Z7_9BILA</name>
<proteinExistence type="predicted"/>
<dbReference type="AlphaFoldDB" id="A0A085M0Z7"/>
<dbReference type="EMBL" id="KL363246">
    <property type="protein sequence ID" value="KFD50893.1"/>
    <property type="molecule type" value="Genomic_DNA"/>
</dbReference>
<evidence type="ECO:0000313" key="2">
    <source>
        <dbReference type="Proteomes" id="UP000030764"/>
    </source>
</evidence>
<keyword evidence="2" id="KW-1185">Reference proteome</keyword>
<evidence type="ECO:0000313" key="1">
    <source>
        <dbReference type="EMBL" id="KFD50893.1"/>
    </source>
</evidence>
<sequence>WEKMNILKSNCCLESLAAILRPLIRLEECGCENFIFLVDRCKRMGTKSIQATVSTIQPRL</sequence>
<protein>
    <submittedName>
        <fullName evidence="1">Uncharacterized protein</fullName>
    </submittedName>
</protein>
<gene>
    <name evidence="1" type="ORF">M513_08206</name>
</gene>
<feature type="non-terminal residue" evidence="1">
    <location>
        <position position="1"/>
    </location>
</feature>
<dbReference type="Proteomes" id="UP000030764">
    <property type="component" value="Unassembled WGS sequence"/>
</dbReference>
<accession>A0A085M0Z7</accession>
<feature type="non-terminal residue" evidence="1">
    <location>
        <position position="60"/>
    </location>
</feature>
<reference evidence="1 2" key="1">
    <citation type="journal article" date="2014" name="Nat. Genet.">
        <title>Genome and transcriptome of the porcine whipworm Trichuris suis.</title>
        <authorList>
            <person name="Jex A.R."/>
            <person name="Nejsum P."/>
            <person name="Schwarz E.M."/>
            <person name="Hu L."/>
            <person name="Young N.D."/>
            <person name="Hall R.S."/>
            <person name="Korhonen P.K."/>
            <person name="Liao S."/>
            <person name="Thamsborg S."/>
            <person name="Xia J."/>
            <person name="Xu P."/>
            <person name="Wang S."/>
            <person name="Scheerlinck J.P."/>
            <person name="Hofmann A."/>
            <person name="Sternberg P.W."/>
            <person name="Wang J."/>
            <person name="Gasser R.B."/>
        </authorList>
    </citation>
    <scope>NUCLEOTIDE SEQUENCE [LARGE SCALE GENOMIC DNA]</scope>
    <source>
        <strain evidence="1">DCEP-RM93M</strain>
    </source>
</reference>